<dbReference type="AlphaFoldDB" id="A0A9N7MVJ9"/>
<feature type="domain" description="DUF7950" evidence="2">
    <location>
        <begin position="147"/>
        <end position="281"/>
    </location>
</feature>
<dbReference type="PANTHER" id="PTHR33595:SF3">
    <property type="entry name" value="PAS DOMAIN-CONTAINING PROTEIN"/>
    <property type="match status" value="1"/>
</dbReference>
<comment type="caution">
    <text evidence="3">The sequence shown here is derived from an EMBL/GenBank/DDBJ whole genome shotgun (WGS) entry which is preliminary data.</text>
</comment>
<name>A0A9N7MVJ9_STRHE</name>
<dbReference type="Proteomes" id="UP001153555">
    <property type="component" value="Unassembled WGS sequence"/>
</dbReference>
<accession>A0A9N7MVJ9</accession>
<evidence type="ECO:0000313" key="3">
    <source>
        <dbReference type="EMBL" id="CAA0815997.1"/>
    </source>
</evidence>
<keyword evidence="4" id="KW-1185">Reference proteome</keyword>
<protein>
    <recommendedName>
        <fullName evidence="2">DUF7950 domain-containing protein</fullName>
    </recommendedName>
</protein>
<organism evidence="3 4">
    <name type="scientific">Striga hermonthica</name>
    <name type="common">Purple witchweed</name>
    <name type="synonym">Buchnera hermonthica</name>
    <dbReference type="NCBI Taxonomy" id="68872"/>
    <lineage>
        <taxon>Eukaryota</taxon>
        <taxon>Viridiplantae</taxon>
        <taxon>Streptophyta</taxon>
        <taxon>Embryophyta</taxon>
        <taxon>Tracheophyta</taxon>
        <taxon>Spermatophyta</taxon>
        <taxon>Magnoliopsida</taxon>
        <taxon>eudicotyledons</taxon>
        <taxon>Gunneridae</taxon>
        <taxon>Pentapetalae</taxon>
        <taxon>asterids</taxon>
        <taxon>lamiids</taxon>
        <taxon>Lamiales</taxon>
        <taxon>Orobanchaceae</taxon>
        <taxon>Buchnereae</taxon>
        <taxon>Striga</taxon>
    </lineage>
</organism>
<feature type="region of interest" description="Disordered" evidence="1">
    <location>
        <begin position="1"/>
        <end position="41"/>
    </location>
</feature>
<dbReference type="EMBL" id="CACSLK010013932">
    <property type="protein sequence ID" value="CAA0815997.1"/>
    <property type="molecule type" value="Genomic_DNA"/>
</dbReference>
<evidence type="ECO:0000259" key="2">
    <source>
        <dbReference type="Pfam" id="PF25821"/>
    </source>
</evidence>
<sequence length="290" mass="32126">MQTMNPYGPDRTAEIMSRYRPIAPKPDTSNPNPAADGDQKSPYLRTVWAHLQSRPTRTRKRGHAAAFSSVKRSRALLVQPLAADLSFVPVGCCLDSAVTLLADSVELPLLRREEREIDLNLMAAEEEEPDIPVGPAVVSPKPIRPVGSRVVVESISGDPRRFAAAKDADEVEEMVEAERAPAIVSDSRDRVRMCNAAYRELVGQPECGWLDCAGGGACRRIGGGIWLRFAGSEVEKREHGFSGQVRIEWESGEGVKNKYVRALCEGLKLECAAKDYQFMWRFYLIEKIAI</sequence>
<reference evidence="3" key="1">
    <citation type="submission" date="2019-12" db="EMBL/GenBank/DDBJ databases">
        <authorList>
            <person name="Scholes J."/>
        </authorList>
    </citation>
    <scope>NUCLEOTIDE SEQUENCE</scope>
</reference>
<evidence type="ECO:0000313" key="4">
    <source>
        <dbReference type="Proteomes" id="UP001153555"/>
    </source>
</evidence>
<dbReference type="PANTHER" id="PTHR33595">
    <property type="entry name" value="VON WILLEBRAND FACTOR A DOMAIN PROTEIN"/>
    <property type="match status" value="1"/>
</dbReference>
<proteinExistence type="predicted"/>
<gene>
    <name evidence="3" type="ORF">SHERM_15865</name>
</gene>
<dbReference type="Pfam" id="PF25821">
    <property type="entry name" value="DUF7950"/>
    <property type="match status" value="1"/>
</dbReference>
<dbReference type="OrthoDB" id="1922150at2759"/>
<dbReference type="InterPro" id="IPR057710">
    <property type="entry name" value="DUF7950"/>
</dbReference>
<evidence type="ECO:0000256" key="1">
    <source>
        <dbReference type="SAM" id="MobiDB-lite"/>
    </source>
</evidence>